<feature type="compositionally biased region" description="Basic and acidic residues" evidence="1">
    <location>
        <begin position="440"/>
        <end position="465"/>
    </location>
</feature>
<dbReference type="OrthoDB" id="4586300at2759"/>
<evidence type="ECO:0000313" key="2">
    <source>
        <dbReference type="EMBL" id="KAJ5223717.1"/>
    </source>
</evidence>
<reference evidence="2" key="1">
    <citation type="submission" date="2022-11" db="EMBL/GenBank/DDBJ databases">
        <authorList>
            <person name="Petersen C."/>
        </authorList>
    </citation>
    <scope>NUCLEOTIDE SEQUENCE</scope>
    <source>
        <strain evidence="2">IBT 19713</strain>
    </source>
</reference>
<proteinExistence type="predicted"/>
<accession>A0A9W9NPF5</accession>
<feature type="region of interest" description="Disordered" evidence="1">
    <location>
        <begin position="74"/>
        <end position="137"/>
    </location>
</feature>
<dbReference type="EMBL" id="JAPQKS010000006">
    <property type="protein sequence ID" value="KAJ5223717.1"/>
    <property type="molecule type" value="Genomic_DNA"/>
</dbReference>
<evidence type="ECO:0000313" key="3">
    <source>
        <dbReference type="Proteomes" id="UP001150941"/>
    </source>
</evidence>
<feature type="compositionally biased region" description="Basic and acidic residues" evidence="1">
    <location>
        <begin position="472"/>
        <end position="481"/>
    </location>
</feature>
<organism evidence="2 3">
    <name type="scientific">Penicillium chermesinum</name>
    <dbReference type="NCBI Taxonomy" id="63820"/>
    <lineage>
        <taxon>Eukaryota</taxon>
        <taxon>Fungi</taxon>
        <taxon>Dikarya</taxon>
        <taxon>Ascomycota</taxon>
        <taxon>Pezizomycotina</taxon>
        <taxon>Eurotiomycetes</taxon>
        <taxon>Eurotiomycetidae</taxon>
        <taxon>Eurotiales</taxon>
        <taxon>Aspergillaceae</taxon>
        <taxon>Penicillium</taxon>
    </lineage>
</organism>
<name>A0A9W9NPF5_9EURO</name>
<dbReference type="AlphaFoldDB" id="A0A9W9NPF5"/>
<feature type="region of interest" description="Disordered" evidence="1">
    <location>
        <begin position="440"/>
        <end position="481"/>
    </location>
</feature>
<dbReference type="Proteomes" id="UP001150941">
    <property type="component" value="Unassembled WGS sequence"/>
</dbReference>
<feature type="compositionally biased region" description="Basic and acidic residues" evidence="1">
    <location>
        <begin position="82"/>
        <end position="104"/>
    </location>
</feature>
<gene>
    <name evidence="2" type="ORF">N7468_008259</name>
</gene>
<feature type="region of interest" description="Disordered" evidence="1">
    <location>
        <begin position="349"/>
        <end position="411"/>
    </location>
</feature>
<reference evidence="2" key="2">
    <citation type="journal article" date="2023" name="IMA Fungus">
        <title>Comparative genomic study of the Penicillium genus elucidates a diverse pangenome and 15 lateral gene transfer events.</title>
        <authorList>
            <person name="Petersen C."/>
            <person name="Sorensen T."/>
            <person name="Nielsen M.R."/>
            <person name="Sondergaard T.E."/>
            <person name="Sorensen J.L."/>
            <person name="Fitzpatrick D.A."/>
            <person name="Frisvad J.C."/>
            <person name="Nielsen K.L."/>
        </authorList>
    </citation>
    <scope>NUCLEOTIDE SEQUENCE</scope>
    <source>
        <strain evidence="2">IBT 19713</strain>
    </source>
</reference>
<sequence>MSDKDDRDTDRAQRSPMRDQRNDKTETNPFDAFRRFADEQVSSVLQSITGLPSSIAPPNPDRWTIFTDDHSYKSMAYRHRQGANDKPPESDSSDRSAENPRDGAGRGPSPGANDPQASSSSPNPKQLDETNYPHSSQSLHRLNDHAFFSHPFLHAQASPSFLSIPGFLTMFDEDSSPLWPLPYLITSPYSPLHLERKAQNSSRFTPRQLLPRYPPQEADFREPQWREAFEDLLRLENGEPMLDRDHSLVAATKNTENGAREWLQGLAKRGSLGKDWMEGGRMRLTLQPARPWLSIGAPHDHAEEENQEAETELDLYDRFLNDLQSLDRQLSKEFASSPILRFLLGTGVQPEQPHELSRSQHGSNRGYDQGTDDTESWLDLVSGGNRKSVPENPPPGEMSRPNDTDAASRGAHDLIATRTHTEQIMQPDGSIQTKKVVTRRYADGKEETHSSVEVSHVDPKSREAWSDAAQEQPKRGWFWRD</sequence>
<evidence type="ECO:0000256" key="1">
    <source>
        <dbReference type="SAM" id="MobiDB-lite"/>
    </source>
</evidence>
<feature type="region of interest" description="Disordered" evidence="1">
    <location>
        <begin position="1"/>
        <end position="35"/>
    </location>
</feature>
<dbReference type="RefSeq" id="XP_058327900.1">
    <property type="nucleotide sequence ID" value="XM_058477555.1"/>
</dbReference>
<protein>
    <submittedName>
        <fullName evidence="2">Uncharacterized protein</fullName>
    </submittedName>
</protein>
<comment type="caution">
    <text evidence="2">The sequence shown here is derived from an EMBL/GenBank/DDBJ whole genome shotgun (WGS) entry which is preliminary data.</text>
</comment>
<dbReference type="GeneID" id="83204858"/>
<keyword evidence="3" id="KW-1185">Reference proteome</keyword>
<feature type="compositionally biased region" description="Polar residues" evidence="1">
    <location>
        <begin position="115"/>
        <end position="124"/>
    </location>
</feature>